<dbReference type="SUPFAM" id="SSF53335">
    <property type="entry name" value="S-adenosyl-L-methionine-dependent methyltransferases"/>
    <property type="match status" value="1"/>
</dbReference>
<accession>A0A345SYW7</accession>
<dbReference type="Gene3D" id="3.40.50.150">
    <property type="entry name" value="Vaccinia Virus protein VP39"/>
    <property type="match status" value="1"/>
</dbReference>
<evidence type="ECO:0000313" key="6">
    <source>
        <dbReference type="Proteomes" id="UP000249340"/>
    </source>
</evidence>
<name>A0A345SYW7_9ACTN</name>
<protein>
    <submittedName>
        <fullName evidence="5">Class I SAM-dependent methyltransferase</fullName>
    </submittedName>
</protein>
<dbReference type="AlphaFoldDB" id="A0A345SYW7"/>
<evidence type="ECO:0000259" key="4">
    <source>
        <dbReference type="Pfam" id="PF08241"/>
    </source>
</evidence>
<reference evidence="6" key="1">
    <citation type="submission" date="2018-07" db="EMBL/GenBank/DDBJ databases">
        <title>Streptacidiphilus bronchialis DSM 106435 chromosome.</title>
        <authorList>
            <person name="Batra D."/>
            <person name="Gulvik C.A."/>
        </authorList>
    </citation>
    <scope>NUCLEOTIDE SEQUENCE [LARGE SCALE GENOMIC DNA]</scope>
    <source>
        <strain evidence="6">DSM 106435</strain>
    </source>
</reference>
<dbReference type="OrthoDB" id="9797252at2"/>
<keyword evidence="6" id="KW-1185">Reference proteome</keyword>
<dbReference type="Proteomes" id="UP000249340">
    <property type="component" value="Chromosome"/>
</dbReference>
<proteinExistence type="inferred from homology"/>
<dbReference type="InterPro" id="IPR029063">
    <property type="entry name" value="SAM-dependent_MTases_sf"/>
</dbReference>
<dbReference type="PANTHER" id="PTHR44942:SF4">
    <property type="entry name" value="METHYLTRANSFERASE TYPE 11 DOMAIN-CONTAINING PROTEIN"/>
    <property type="match status" value="1"/>
</dbReference>
<dbReference type="KEGG" id="stri:C7M71_017390"/>
<organism evidence="5 6">
    <name type="scientific">Peterkaempfera bronchialis</name>
    <dbReference type="NCBI Taxonomy" id="2126346"/>
    <lineage>
        <taxon>Bacteria</taxon>
        <taxon>Bacillati</taxon>
        <taxon>Actinomycetota</taxon>
        <taxon>Actinomycetes</taxon>
        <taxon>Kitasatosporales</taxon>
        <taxon>Streptomycetaceae</taxon>
        <taxon>Peterkaempfera</taxon>
    </lineage>
</organism>
<dbReference type="RefSeq" id="WP_111492192.1">
    <property type="nucleotide sequence ID" value="NZ_CP031264.1"/>
</dbReference>
<keyword evidence="3 5" id="KW-0808">Transferase</keyword>
<gene>
    <name evidence="5" type="ORF">C7M71_017390</name>
</gene>
<dbReference type="InterPro" id="IPR013216">
    <property type="entry name" value="Methyltransf_11"/>
</dbReference>
<dbReference type="PANTHER" id="PTHR44942">
    <property type="entry name" value="METHYLTRANSF_11 DOMAIN-CONTAINING PROTEIN"/>
    <property type="match status" value="1"/>
</dbReference>
<feature type="domain" description="Methyltransferase type 11" evidence="4">
    <location>
        <begin position="49"/>
        <end position="138"/>
    </location>
</feature>
<evidence type="ECO:0000256" key="1">
    <source>
        <dbReference type="ARBA" id="ARBA00008361"/>
    </source>
</evidence>
<evidence type="ECO:0000256" key="2">
    <source>
        <dbReference type="ARBA" id="ARBA00022603"/>
    </source>
</evidence>
<sequence length="256" mass="27676">MATIDKSDLASSFHSVAAEYDTARPSYPDALFDAIEELTGRPLAGADVLDVGAGTGISTRALLARGARVTAVEPTPGMAERLHALAPDLPLVRGDGNALPFRDSCADLVGYAQAFHWTDPARSVPEAVRVLRPGGALALWWNVKDPEVPWVREQSARMAAACKQYHDYRAPMDGPGNLARFDLRVATATLRWQRRISVETALLDQLSRSYVAVLSPAEREQVLAAEREALLARFPDGVVVEPFGLHLTVGVSEGRP</sequence>
<dbReference type="GO" id="GO:0008757">
    <property type="term" value="F:S-adenosylmethionine-dependent methyltransferase activity"/>
    <property type="evidence" value="ECO:0007669"/>
    <property type="project" value="InterPro"/>
</dbReference>
<dbReference type="GO" id="GO:0032259">
    <property type="term" value="P:methylation"/>
    <property type="evidence" value="ECO:0007669"/>
    <property type="project" value="UniProtKB-KW"/>
</dbReference>
<dbReference type="EMBL" id="CP031264">
    <property type="protein sequence ID" value="AXI78922.1"/>
    <property type="molecule type" value="Genomic_DNA"/>
</dbReference>
<dbReference type="InterPro" id="IPR051052">
    <property type="entry name" value="Diverse_substrate_MTase"/>
</dbReference>
<dbReference type="Pfam" id="PF08241">
    <property type="entry name" value="Methyltransf_11"/>
    <property type="match status" value="1"/>
</dbReference>
<dbReference type="CDD" id="cd02440">
    <property type="entry name" value="AdoMet_MTases"/>
    <property type="match status" value="1"/>
</dbReference>
<keyword evidence="2 5" id="KW-0489">Methyltransferase</keyword>
<comment type="similarity">
    <text evidence="1">Belongs to the methyltransferase superfamily.</text>
</comment>
<evidence type="ECO:0000313" key="5">
    <source>
        <dbReference type="EMBL" id="AXI78922.1"/>
    </source>
</evidence>
<evidence type="ECO:0000256" key="3">
    <source>
        <dbReference type="ARBA" id="ARBA00022679"/>
    </source>
</evidence>